<name>A0A0K0XX33_9GAMM</name>
<dbReference type="PANTHER" id="PTHR44227:SF3">
    <property type="entry name" value="PROTEIN O-MANNOSYL-TRANSFERASE TMTC4"/>
    <property type="match status" value="1"/>
</dbReference>
<dbReference type="EMBL" id="CP012154">
    <property type="protein sequence ID" value="AKS42249.1"/>
    <property type="molecule type" value="Genomic_DNA"/>
</dbReference>
<evidence type="ECO:0000313" key="1">
    <source>
        <dbReference type="EMBL" id="AKS42249.1"/>
    </source>
</evidence>
<reference evidence="1 2" key="1">
    <citation type="submission" date="2015-07" db="EMBL/GenBank/DDBJ databases">
        <authorList>
            <person name="Noorani M."/>
        </authorList>
    </citation>
    <scope>NUCLEOTIDE SEQUENCE [LARGE SCALE GENOMIC DNA]</scope>
    <source>
        <strain evidence="1 2">KCTC 42284</strain>
    </source>
</reference>
<gene>
    <name evidence="1" type="ORF">WM2015_1883</name>
</gene>
<dbReference type="Gene3D" id="1.25.40.10">
    <property type="entry name" value="Tetratricopeptide repeat domain"/>
    <property type="match status" value="1"/>
</dbReference>
<proteinExistence type="predicted"/>
<dbReference type="Proteomes" id="UP000066624">
    <property type="component" value="Chromosome"/>
</dbReference>
<dbReference type="KEGG" id="wma:WM2015_1883"/>
<dbReference type="STRING" id="1579979.WM2015_1883"/>
<dbReference type="AlphaFoldDB" id="A0A0K0XX33"/>
<evidence type="ECO:0000313" key="2">
    <source>
        <dbReference type="Proteomes" id="UP000066624"/>
    </source>
</evidence>
<organism evidence="1 2">
    <name type="scientific">Wenzhouxiangella marina</name>
    <dbReference type="NCBI Taxonomy" id="1579979"/>
    <lineage>
        <taxon>Bacteria</taxon>
        <taxon>Pseudomonadati</taxon>
        <taxon>Pseudomonadota</taxon>
        <taxon>Gammaproteobacteria</taxon>
        <taxon>Chromatiales</taxon>
        <taxon>Wenzhouxiangellaceae</taxon>
        <taxon>Wenzhouxiangella</taxon>
    </lineage>
</organism>
<dbReference type="InterPro" id="IPR011990">
    <property type="entry name" value="TPR-like_helical_dom_sf"/>
</dbReference>
<dbReference type="PATRIC" id="fig|1579979.3.peg.1927"/>
<accession>A0A0K0XX33</accession>
<protein>
    <submittedName>
        <fullName evidence="1">Uncharacterized protein</fullName>
    </submittedName>
</protein>
<keyword evidence="2" id="KW-1185">Reference proteome</keyword>
<sequence>MNSIESKPDSRSLFPFLGGLGVLLCATFWIYSYGLGGTWHFDDPANLDGLQQVHDWQSGLIFSVSGDSGPTGRPLSLATFAAQAEHYPENPAAFLRINIILHLVNSVLVFIAAYLLAKAAQTTTRQGLWVAFMTSAIWSLSPFLASSNLLIIQRMTSLSATFVFAGVILFLVGRTVYDDRPRLGSLLAWTAVLGATAAATLSKENGALLPCLLLLIEVFVRPESAWSHSRARKILMSALGLMAALIVGFIVAAALSSSTFEFRNYTMFERVLTQPRAIWDYLINLLLPGARAGNPFTDAYPLSRGLMEPASTVPAIAGLLLLLASIPLLARRFPLVAFGLAFFFVAHLSESTILYLEPYFAHRNYVPAFGLYLALTAGLAQIAVSTDNARIAIAGGLAYVAVLAFSLFTVTHTWGNPSNAGDQWFAQRPESPRAALFLAGAQVENDLYFSAIETLDRALRANPDDVYLLTQSLMLCDVGRDRLDEYLVNLKSRLENIERLNRNEADGLHSLALRVSRQPCPQITPLEVEGLVRLVLEDDKQFQNPASENRVLYAAAQLAAAREDYLESNVFLEESLGVEPNASTVVRIAYNLVLAGQREMAIQRLEEALNAPPDNPLARSVWVEEIKDYRDVLLRD</sequence>
<dbReference type="RefSeq" id="WP_049725827.1">
    <property type="nucleotide sequence ID" value="NZ_CP012154.1"/>
</dbReference>
<dbReference type="PANTHER" id="PTHR44227">
    <property type="match status" value="1"/>
</dbReference>
<dbReference type="InterPro" id="IPR052346">
    <property type="entry name" value="O-mannosyl-transferase_TMTC"/>
</dbReference>
<dbReference type="SUPFAM" id="SSF48452">
    <property type="entry name" value="TPR-like"/>
    <property type="match status" value="1"/>
</dbReference>
<dbReference type="OrthoDB" id="8566379at2"/>